<feature type="transmembrane region" description="Helical" evidence="3">
    <location>
        <begin position="706"/>
        <end position="727"/>
    </location>
</feature>
<keyword evidence="5" id="KW-1185">Reference proteome</keyword>
<feature type="region of interest" description="Disordered" evidence="2">
    <location>
        <begin position="2062"/>
        <end position="2085"/>
    </location>
</feature>
<feature type="region of interest" description="Disordered" evidence="2">
    <location>
        <begin position="1218"/>
        <end position="1261"/>
    </location>
</feature>
<dbReference type="RefSeq" id="YP_002003388.1">
    <property type="nucleotide sequence ID" value="NC_011039.1"/>
</dbReference>
<accession>B3VM57</accession>
<evidence type="ECO:0000313" key="5">
    <source>
        <dbReference type="Proteomes" id="UP000000621"/>
    </source>
</evidence>
<feature type="compositionally biased region" description="Basic and acidic residues" evidence="2">
    <location>
        <begin position="877"/>
        <end position="888"/>
    </location>
</feature>
<evidence type="ECO:0000256" key="2">
    <source>
        <dbReference type="SAM" id="MobiDB-lite"/>
    </source>
</evidence>
<keyword evidence="1" id="KW-0175">Coiled coil</keyword>
<feature type="compositionally biased region" description="Polar residues" evidence="2">
    <location>
        <begin position="889"/>
        <end position="899"/>
    </location>
</feature>
<protein>
    <submittedName>
        <fullName evidence="4">Tape measure protein</fullName>
    </submittedName>
</protein>
<organism evidence="4 5">
    <name type="scientific">Mycobacterium phage Predator</name>
    <dbReference type="NCBI Taxonomy" id="543153"/>
    <lineage>
        <taxon>Viruses</taxon>
        <taxon>Duplodnaviria</taxon>
        <taxon>Heunggongvirae</taxon>
        <taxon>Uroviricota</taxon>
        <taxon>Caudoviricetes</taxon>
        <taxon>Predatorvirus</taxon>
        <taxon>Predatorvirus predator</taxon>
    </lineage>
</organism>
<keyword evidence="3" id="KW-0472">Membrane</keyword>
<feature type="compositionally biased region" description="Low complexity" evidence="2">
    <location>
        <begin position="2073"/>
        <end position="2085"/>
    </location>
</feature>
<feature type="transmembrane region" description="Helical" evidence="3">
    <location>
        <begin position="733"/>
        <end position="758"/>
    </location>
</feature>
<feature type="transmembrane region" description="Helical" evidence="3">
    <location>
        <begin position="779"/>
        <end position="797"/>
    </location>
</feature>
<gene>
    <name evidence="4" type="ORF">PREDATOR_30</name>
</gene>
<evidence type="ECO:0000256" key="1">
    <source>
        <dbReference type="SAM" id="Coils"/>
    </source>
</evidence>
<feature type="compositionally biased region" description="Pro residues" evidence="2">
    <location>
        <begin position="1223"/>
        <end position="1259"/>
    </location>
</feature>
<feature type="transmembrane region" description="Helical" evidence="3">
    <location>
        <begin position="335"/>
        <end position="355"/>
    </location>
</feature>
<feature type="region of interest" description="Disordered" evidence="2">
    <location>
        <begin position="876"/>
        <end position="899"/>
    </location>
</feature>
<dbReference type="EMBL" id="EU770222">
    <property type="protein sequence ID" value="ACF05127.1"/>
    <property type="molecule type" value="Genomic_DNA"/>
</dbReference>
<keyword evidence="3" id="KW-0812">Transmembrane</keyword>
<evidence type="ECO:0000313" key="4">
    <source>
        <dbReference type="EMBL" id="ACF05127.1"/>
    </source>
</evidence>
<sequence length="2121" mass="223869">MTSPGSPNYDLGTAHGRIKIDVDDRGTRQADRTLEQFVRTVKKLERQFATFQTSLNKMEREIKNLGRDFNKTEKDAKRYERATDEVDGAQVNAARSTSNWRVQLRNLGGTLSTASDTIRRAAQHARDFGSAMNFSGTEVHRGRREVDVLNVRLRDLINRLQAAANAANDFGGMIANALAIWHRWGQADSMGGFVRSFRGLPVAGNALGLLAGRMLGLNKAMKDIPTWQKSILKLVGAFQGAALAAKLFDISFNKIFRVNWHPLKKISDTVGEFSFHVMRAIAPSGKLGEQVLRLNSAIRKFGIGAAESIAGVALMRQGLRGLADRFGFITKIKPAMLLAIGAAASVASAGVEVLGKGLVWIGNILNGLLNGVTQLAGGLLALPGVFATIGVAVGTLTAIFTGFTKIFEDLFKNMDDPEKFAAAMEKVPPQFRNLGRVLVDTVKSLKGLREEMMTTFAQGADKDVEALAKQFMGPLRHGALVVSQAFVDTRSKIMDLLTAQQTVQDFGLAFTYASGTIRNLNKAIVPVGSGLRDIAVVGMEFIRNLSAGAEGLTQRFAEWARVNRENGNLMRWMENAVQGAKDLANGLWDLTKALWTILTMFANDSGDNALERFADSMEKFNAAVEKSAATGFIKSFGDAVRGLGTEKIDRLKEILIDLWDTLQSVIPVVQQISSAFSDVFVPALKLALEIVEQFFNFLDGLGLNTYIGWILGLAAGFKILAAVIGPLRNLIQVISGIGLAFAGFKRLASGVVDILYYFGGAGQKAHAGLSKVGAALSGMIGPLTAVAAAFLLFIGMMNNNDDNLKTFRESLAKSAESAKTFKEELRDAFSADLGLSGKNVFDQIKSRTTDVINEQKDLAKQVPGIWDNISNYFAGGRADRENESDRSTNGEGPNIPTSQTRAFNDLQKRTQDAAHAQAAFDRLGLSSEDLAGKITASESAFNDFVSTLRNSGEEGGNEAADVLQRIRDEYAQTQAEFAKAGTGSVKLVQGIQAIADAAGDSSSKLDGLKTALQGLGLLQTSQLDAAFAYAKSIREIGDNAATLVDSSQPLNDILDAQTGLYNVNSVNAENLRNAIAGLASDFLNAAANGENVQEKWAQMQPALQSLASAFDIPIEKVRELAALEGAVPDVVSILVNVKGGDKIGEQLAAIVAKLQTTTAGQEITIPVVPGADTEKIKQAIESALGPVVGAISEDTITIKPGVDPVALEKLKAQLSQNGIALPGAPPPKPVTMPVDPNKPGPKPPYQPPPEAPKNPPVVAPAPADQAALDKANQTIADLKKQIDELNAKPVNVQIDTGTLDEVKSQIQEVKNVVADGKLEFTIIAKGYDETNYVLNTVKTTIASLIAEVDKIAPAFQKAFATTPMDSFASRMQALVSQMRTFGQQIVSEFAQGMLDSKQAIDDAGHTIAQAVQDYLKPGSPTKKGPLSGSGWTYLSGGRIVTDFASGMTDSAGSVASAGSTVAGGAAQALQGPYDFGKFLGRLQQLVAFGEHLTDVIGKAADTVFQALKFISDPTGSGKFFGQSPGAAFGFRRDPNISDEDLQKKRDDALQAKLSSAAASGTKDGVAAGLKDLPGMAGLAGIANPSVDEIAAAVVGEGVNRGDTREAIIKALPTELSKFGKTLEGNAGDIYDEIISSLSSPRATSASGMTGAYTSDQALLARVPAGRYSQTGNADLTKGLADCSSAVEDLVNIMDGRPTGGRSMNTGNAAQWLTEHGFVPGAGGEGDFRVAFNVSHMQATLPGGTPFNWGSDAAAARGGIGGSGADDPSLTRRFYRPGGATAHGLGASPGPDLSELTPQELERLNTTQGLSLKTEEQMLFELRQNNSALDEAITIGQNPDSTDAQVISSLSEIQRAIDSSATNDTAMGRQQTQSLESIKSSIMGERGITEGVNPIDAASSIASGATSIAKDIFGVINSSLDAIGGAKNIADTLVRGIENSEDIYNMVDEIQKFIDLAARVAGAVSSVSGTIGGIVSAAGGADPSGGASGAASALQGISAISGIISGALDTVNGIIDLTQEAYRIFGTYFGEFLGFLAGGTSQLEGNVKFLLDENDKTLKAYSQDNPLDKREHALPGQGQAPEQQPAIGELNVFPERGADPAELTRTMMFAVKTAGMGSSNQQ</sequence>
<dbReference type="Proteomes" id="UP000000621">
    <property type="component" value="Segment"/>
</dbReference>
<keyword evidence="3" id="KW-1133">Transmembrane helix</keyword>
<reference evidence="4 5" key="1">
    <citation type="submission" date="2008-05" db="EMBL/GenBank/DDBJ databases">
        <authorList>
            <person name="Weber R.J."/>
            <person name="Jacobs-Sera D."/>
            <person name="Houtz J."/>
            <person name="Hendrix R.W."/>
            <person name="Hatfull G.H."/>
        </authorList>
    </citation>
    <scope>NUCLEOTIDE SEQUENCE [LARGE SCALE GENOMIC DNA]</scope>
</reference>
<name>B3VM57_9CAUD</name>
<feature type="transmembrane region" description="Helical" evidence="3">
    <location>
        <begin position="375"/>
        <end position="403"/>
    </location>
</feature>
<feature type="coiled-coil region" evidence="1">
    <location>
        <begin position="1268"/>
        <end position="1319"/>
    </location>
</feature>
<feature type="coiled-coil region" evidence="1">
    <location>
        <begin position="27"/>
        <end position="82"/>
    </location>
</feature>
<proteinExistence type="predicted"/>
<dbReference type="KEGG" id="vg:6450031"/>
<evidence type="ECO:0000256" key="3">
    <source>
        <dbReference type="SAM" id="Phobius"/>
    </source>
</evidence>